<dbReference type="PRINTS" id="PR00081">
    <property type="entry name" value="GDHRDH"/>
</dbReference>
<evidence type="ECO:0000313" key="3">
    <source>
        <dbReference type="EMBL" id="KAL2845025.1"/>
    </source>
</evidence>
<dbReference type="InterPro" id="IPR002347">
    <property type="entry name" value="SDR_fam"/>
</dbReference>
<gene>
    <name evidence="3" type="ORF">BJY01DRAFT_247847</name>
</gene>
<dbReference type="Gene3D" id="3.40.50.720">
    <property type="entry name" value="NAD(P)-binding Rossmann-like Domain"/>
    <property type="match status" value="1"/>
</dbReference>
<proteinExistence type="inferred from homology"/>
<dbReference type="SUPFAM" id="SSF51735">
    <property type="entry name" value="NAD(P)-binding Rossmann-fold domains"/>
    <property type="match status" value="1"/>
</dbReference>
<comment type="caution">
    <text evidence="3">The sequence shown here is derived from an EMBL/GenBank/DDBJ whole genome shotgun (WGS) entry which is preliminary data.</text>
</comment>
<dbReference type="Proteomes" id="UP001610446">
    <property type="component" value="Unassembled WGS sequence"/>
</dbReference>
<reference evidence="3 4" key="1">
    <citation type="submission" date="2024-07" db="EMBL/GenBank/DDBJ databases">
        <title>Section-level genome sequencing and comparative genomics of Aspergillus sections Usti and Cavernicolus.</title>
        <authorList>
            <consortium name="Lawrence Berkeley National Laboratory"/>
            <person name="Nybo J.L."/>
            <person name="Vesth T.C."/>
            <person name="Theobald S."/>
            <person name="Frisvad J.C."/>
            <person name="Larsen T.O."/>
            <person name="Kjaerboelling I."/>
            <person name="Rothschild-Mancinelli K."/>
            <person name="Lyhne E.K."/>
            <person name="Kogle M.E."/>
            <person name="Barry K."/>
            <person name="Clum A."/>
            <person name="Na H."/>
            <person name="Ledsgaard L."/>
            <person name="Lin J."/>
            <person name="Lipzen A."/>
            <person name="Kuo A."/>
            <person name="Riley R."/>
            <person name="Mondo S."/>
            <person name="Labutti K."/>
            <person name="Haridas S."/>
            <person name="Pangalinan J."/>
            <person name="Salamov A.A."/>
            <person name="Simmons B.A."/>
            <person name="Magnuson J.K."/>
            <person name="Chen J."/>
            <person name="Drula E."/>
            <person name="Henrissat B."/>
            <person name="Wiebenga A."/>
            <person name="Lubbers R.J."/>
            <person name="Gomes A.C."/>
            <person name="Makela M.R."/>
            <person name="Stajich J."/>
            <person name="Grigoriev I.V."/>
            <person name="Mortensen U.H."/>
            <person name="De Vries R.P."/>
            <person name="Baker S.E."/>
            <person name="Andersen M.R."/>
        </authorList>
    </citation>
    <scope>NUCLEOTIDE SEQUENCE [LARGE SCALE GENOMIC DNA]</scope>
    <source>
        <strain evidence="3 4">CBS 123904</strain>
    </source>
</reference>
<keyword evidence="2" id="KW-0560">Oxidoreductase</keyword>
<evidence type="ECO:0000256" key="2">
    <source>
        <dbReference type="ARBA" id="ARBA00023002"/>
    </source>
</evidence>
<keyword evidence="4" id="KW-1185">Reference proteome</keyword>
<dbReference type="PANTHER" id="PTHR42901:SF1">
    <property type="entry name" value="ALCOHOL DEHYDROGENASE"/>
    <property type="match status" value="1"/>
</dbReference>
<evidence type="ECO:0000313" key="4">
    <source>
        <dbReference type="Proteomes" id="UP001610446"/>
    </source>
</evidence>
<dbReference type="Pfam" id="PF00106">
    <property type="entry name" value="adh_short"/>
    <property type="match status" value="1"/>
</dbReference>
<dbReference type="InterPro" id="IPR036291">
    <property type="entry name" value="NAD(P)-bd_dom_sf"/>
</dbReference>
<organism evidence="3 4">
    <name type="scientific">Aspergillus pseudoustus</name>
    <dbReference type="NCBI Taxonomy" id="1810923"/>
    <lineage>
        <taxon>Eukaryota</taxon>
        <taxon>Fungi</taxon>
        <taxon>Dikarya</taxon>
        <taxon>Ascomycota</taxon>
        <taxon>Pezizomycotina</taxon>
        <taxon>Eurotiomycetes</taxon>
        <taxon>Eurotiomycetidae</taxon>
        <taxon>Eurotiales</taxon>
        <taxon>Aspergillaceae</taxon>
        <taxon>Aspergillus</taxon>
        <taxon>Aspergillus subgen. Nidulantes</taxon>
    </lineage>
</organism>
<name>A0ABR4JY94_9EURO</name>
<comment type="similarity">
    <text evidence="1">Belongs to the short-chain dehydrogenases/reductases (SDR) family.</text>
</comment>
<accession>A0ABR4JY94</accession>
<evidence type="ECO:0000256" key="1">
    <source>
        <dbReference type="ARBA" id="ARBA00006484"/>
    </source>
</evidence>
<dbReference type="CDD" id="cd05233">
    <property type="entry name" value="SDR_c"/>
    <property type="match status" value="1"/>
</dbReference>
<sequence length="289" mass="31503">MDAFPSPTRTWHTTAYEAISPTRPELSAKGKRVVITGGGIGIGVEVTRAFAKAGAPVIGILGRTEAALVETKAKVEAEFRATKVVVLQADLLDEGAVTRALRGFSEAEGLIDVFVHNAGYLPDFEVVRDADVDGWWRSYEVNVKGSLIAAKAFLPLAAPNAVLIASGSAASALVVPKASAYVSAKFAESRFFEFVQVENPHIRVHNIHPGTIATRMMDKTRAAGYEFPEDDVSLPAAFTVWVASPEAAFTKGKYLWCNWDVEELREQRERILETDYLTIGYINGWPFQG</sequence>
<dbReference type="PANTHER" id="PTHR42901">
    <property type="entry name" value="ALCOHOL DEHYDROGENASE"/>
    <property type="match status" value="1"/>
</dbReference>
<protein>
    <submittedName>
        <fullName evidence="3">NADP(+)-dependent dehydrogenase</fullName>
    </submittedName>
</protein>
<dbReference type="EMBL" id="JBFXLU010000075">
    <property type="protein sequence ID" value="KAL2845025.1"/>
    <property type="molecule type" value="Genomic_DNA"/>
</dbReference>